<sequence length="96" mass="10958">MTRHHMGVRISGSNTLKLHFYRRLRRRRNLLLELKSSSGRPAGSRRSQIIGALAGSSQRTSIVDRRVRDQALLACEPFRRCRRRAGCREPNSSSPS</sequence>
<comment type="caution">
    <text evidence="1">The sequence shown here is derived from an EMBL/GenBank/DDBJ whole genome shotgun (WGS) entry which is preliminary data.</text>
</comment>
<dbReference type="EMBL" id="CM004392">
    <property type="protein sequence ID" value="KAG8651734.1"/>
    <property type="molecule type" value="Genomic_DNA"/>
</dbReference>
<keyword evidence="2" id="KW-1185">Reference proteome</keyword>
<evidence type="ECO:0000313" key="2">
    <source>
        <dbReference type="Proteomes" id="UP000091857"/>
    </source>
</evidence>
<organism evidence="1 2">
    <name type="scientific">Manihot esculenta</name>
    <name type="common">Cassava</name>
    <name type="synonym">Jatropha manihot</name>
    <dbReference type="NCBI Taxonomy" id="3983"/>
    <lineage>
        <taxon>Eukaryota</taxon>
        <taxon>Viridiplantae</taxon>
        <taxon>Streptophyta</taxon>
        <taxon>Embryophyta</taxon>
        <taxon>Tracheophyta</taxon>
        <taxon>Spermatophyta</taxon>
        <taxon>Magnoliopsida</taxon>
        <taxon>eudicotyledons</taxon>
        <taxon>Gunneridae</taxon>
        <taxon>Pentapetalae</taxon>
        <taxon>rosids</taxon>
        <taxon>fabids</taxon>
        <taxon>Malpighiales</taxon>
        <taxon>Euphorbiaceae</taxon>
        <taxon>Crotonoideae</taxon>
        <taxon>Manihoteae</taxon>
        <taxon>Manihot</taxon>
    </lineage>
</organism>
<gene>
    <name evidence="1" type="ORF">MANES_06G017250v8</name>
</gene>
<accession>A0ACB7HIF9</accession>
<dbReference type="Proteomes" id="UP000091857">
    <property type="component" value="Chromosome 6"/>
</dbReference>
<reference evidence="2" key="1">
    <citation type="journal article" date="2016" name="Nat. Biotechnol.">
        <title>Sequencing wild and cultivated cassava and related species reveals extensive interspecific hybridization and genetic diversity.</title>
        <authorList>
            <person name="Bredeson J.V."/>
            <person name="Lyons J.B."/>
            <person name="Prochnik S.E."/>
            <person name="Wu G.A."/>
            <person name="Ha C.M."/>
            <person name="Edsinger-Gonzales E."/>
            <person name="Grimwood J."/>
            <person name="Schmutz J."/>
            <person name="Rabbi I.Y."/>
            <person name="Egesi C."/>
            <person name="Nauluvula P."/>
            <person name="Lebot V."/>
            <person name="Ndunguru J."/>
            <person name="Mkamilo G."/>
            <person name="Bart R.S."/>
            <person name="Setter T.L."/>
            <person name="Gleadow R.M."/>
            <person name="Kulakow P."/>
            <person name="Ferguson M.E."/>
            <person name="Rounsley S."/>
            <person name="Rokhsar D.S."/>
        </authorList>
    </citation>
    <scope>NUCLEOTIDE SEQUENCE [LARGE SCALE GENOMIC DNA]</scope>
    <source>
        <strain evidence="2">cv. AM560-2</strain>
    </source>
</reference>
<protein>
    <submittedName>
        <fullName evidence="1">Uncharacterized protein</fullName>
    </submittedName>
</protein>
<evidence type="ECO:0000313" key="1">
    <source>
        <dbReference type="EMBL" id="KAG8651734.1"/>
    </source>
</evidence>
<proteinExistence type="predicted"/>
<name>A0ACB7HIF9_MANES</name>